<gene>
    <name evidence="1" type="ORF">AN484_07005</name>
</gene>
<reference evidence="1 2" key="1">
    <citation type="submission" date="2015-09" db="EMBL/GenBank/DDBJ databases">
        <title>Aphanizomenon flos-aquae WA102.</title>
        <authorList>
            <person name="Driscoll C."/>
        </authorList>
    </citation>
    <scope>NUCLEOTIDE SEQUENCE [LARGE SCALE GENOMIC DNA]</scope>
    <source>
        <strain evidence="1">WA102</strain>
    </source>
</reference>
<organism evidence="1 2">
    <name type="scientific">Aphanizomenon flos-aquae WA102</name>
    <dbReference type="NCBI Taxonomy" id="1710896"/>
    <lineage>
        <taxon>Bacteria</taxon>
        <taxon>Bacillati</taxon>
        <taxon>Cyanobacteriota</taxon>
        <taxon>Cyanophyceae</taxon>
        <taxon>Nostocales</taxon>
        <taxon>Aphanizomenonaceae</taxon>
        <taxon>Aphanizomenon</taxon>
    </lineage>
</organism>
<dbReference type="EMBL" id="LJOW01000022">
    <property type="protein sequence ID" value="OBQ44423.1"/>
    <property type="molecule type" value="Genomic_DNA"/>
</dbReference>
<dbReference type="AlphaFoldDB" id="A0A1B7X4Z4"/>
<protein>
    <submittedName>
        <fullName evidence="1">Uncharacterized protein</fullName>
    </submittedName>
</protein>
<accession>A0A1B7X4Z4</accession>
<proteinExistence type="predicted"/>
<dbReference type="Proteomes" id="UP000092093">
    <property type="component" value="Unassembled WGS sequence"/>
</dbReference>
<evidence type="ECO:0000313" key="2">
    <source>
        <dbReference type="Proteomes" id="UP000092093"/>
    </source>
</evidence>
<sequence>MNALTTIQALAFIECAALFRITEFAVYVKNKRDLKGLLYDMTEMKYMFALSQVCFGDELN</sequence>
<name>A0A1B7X4Z4_APHFL</name>
<comment type="caution">
    <text evidence="1">The sequence shown here is derived from an EMBL/GenBank/DDBJ whole genome shotgun (WGS) entry which is preliminary data.</text>
</comment>
<evidence type="ECO:0000313" key="1">
    <source>
        <dbReference type="EMBL" id="OBQ44423.1"/>
    </source>
</evidence>